<dbReference type="CDD" id="cd00761">
    <property type="entry name" value="Glyco_tranf_GTA_type"/>
    <property type="match status" value="1"/>
</dbReference>
<name>A0A9X4KW48_9BACL</name>
<dbReference type="InterPro" id="IPR029044">
    <property type="entry name" value="Nucleotide-diphossugar_trans"/>
</dbReference>
<dbReference type="GO" id="GO:0016757">
    <property type="term" value="F:glycosyltransferase activity"/>
    <property type="evidence" value="ECO:0007669"/>
    <property type="project" value="UniProtKB-KW"/>
</dbReference>
<protein>
    <submittedName>
        <fullName evidence="5">Glycosyltransferase family 2 protein</fullName>
    </submittedName>
</protein>
<evidence type="ECO:0000313" key="6">
    <source>
        <dbReference type="Proteomes" id="UP001153404"/>
    </source>
</evidence>
<dbReference type="Proteomes" id="UP001153404">
    <property type="component" value="Unassembled WGS sequence"/>
</dbReference>
<keyword evidence="6" id="KW-1185">Reference proteome</keyword>
<dbReference type="AlphaFoldDB" id="A0A9X4KW48"/>
<proteinExistence type="inferred from homology"/>
<comment type="caution">
    <text evidence="5">The sequence shown here is derived from an EMBL/GenBank/DDBJ whole genome shotgun (WGS) entry which is preliminary data.</text>
</comment>
<gene>
    <name evidence="5" type="ORF">OMP40_22515</name>
</gene>
<evidence type="ECO:0000256" key="2">
    <source>
        <dbReference type="ARBA" id="ARBA00022676"/>
    </source>
</evidence>
<reference evidence="5" key="1">
    <citation type="submission" date="2022-10" db="EMBL/GenBank/DDBJ databases">
        <title>Comparative genomic analysis of Cohnella hashimotonis sp. nov., isolated from the International Space Station.</title>
        <authorList>
            <person name="Simpson A."/>
            <person name="Venkateswaran K."/>
        </authorList>
    </citation>
    <scope>NUCLEOTIDE SEQUENCE</scope>
    <source>
        <strain evidence="5">DSM 28161</strain>
    </source>
</reference>
<dbReference type="InterPro" id="IPR001173">
    <property type="entry name" value="Glyco_trans_2-like"/>
</dbReference>
<sequence length="324" mass="37357">MKLSVIIPVYNAERHINKCLDSVKNQTYSNWEAIIIDDGSSDNSYSLLLNYALSDDRFKVCKQDNQGPGSTRNNAIAKVTGDYIIFIDADDYINVDYFSELNKCIESDQPDVVFIDVLHEKPSGELIRQEFMSRYKSLSRERLIRNQMTGKIPWGGVRKVVRASMLFANSIKYSDNLVGEEALFSFKVLLYAEKISFVEMPCYHYVKHAESQSEKGDDDPWGPVCENLSAYLRANHLIDKYNTTINSFGFTAFIVSIYRISKKHNLICAMKKGKCALLHFKYKYSFDFDKESLEFRTRCFIFFARHNLLLPIVIAAKIKVELNK</sequence>
<organism evidence="5 6">
    <name type="scientific">Cohnella rhizosphaerae</name>
    <dbReference type="NCBI Taxonomy" id="1457232"/>
    <lineage>
        <taxon>Bacteria</taxon>
        <taxon>Bacillati</taxon>
        <taxon>Bacillota</taxon>
        <taxon>Bacilli</taxon>
        <taxon>Bacillales</taxon>
        <taxon>Paenibacillaceae</taxon>
        <taxon>Cohnella</taxon>
    </lineage>
</organism>
<evidence type="ECO:0000256" key="1">
    <source>
        <dbReference type="ARBA" id="ARBA00006739"/>
    </source>
</evidence>
<evidence type="ECO:0000313" key="5">
    <source>
        <dbReference type="EMBL" id="MDG0811833.1"/>
    </source>
</evidence>
<dbReference type="EMBL" id="JAPDIA010000007">
    <property type="protein sequence ID" value="MDG0811833.1"/>
    <property type="molecule type" value="Genomic_DNA"/>
</dbReference>
<keyword evidence="2" id="KW-0328">Glycosyltransferase</keyword>
<dbReference type="SUPFAM" id="SSF53448">
    <property type="entry name" value="Nucleotide-diphospho-sugar transferases"/>
    <property type="match status" value="1"/>
</dbReference>
<dbReference type="PANTHER" id="PTHR22916:SF51">
    <property type="entry name" value="GLYCOSYLTRANSFERASE EPSH-RELATED"/>
    <property type="match status" value="1"/>
</dbReference>
<feature type="domain" description="Glycosyltransferase 2-like" evidence="4">
    <location>
        <begin position="4"/>
        <end position="149"/>
    </location>
</feature>
<accession>A0A9X4KW48</accession>
<dbReference type="PANTHER" id="PTHR22916">
    <property type="entry name" value="GLYCOSYLTRANSFERASE"/>
    <property type="match status" value="1"/>
</dbReference>
<keyword evidence="3" id="KW-0808">Transferase</keyword>
<dbReference type="Gene3D" id="3.90.550.10">
    <property type="entry name" value="Spore Coat Polysaccharide Biosynthesis Protein SpsA, Chain A"/>
    <property type="match status" value="1"/>
</dbReference>
<dbReference type="RefSeq" id="WP_277534677.1">
    <property type="nucleotide sequence ID" value="NZ_JAPDIA010000007.1"/>
</dbReference>
<dbReference type="Pfam" id="PF00535">
    <property type="entry name" value="Glycos_transf_2"/>
    <property type="match status" value="1"/>
</dbReference>
<comment type="similarity">
    <text evidence="1">Belongs to the glycosyltransferase 2 family.</text>
</comment>
<evidence type="ECO:0000256" key="3">
    <source>
        <dbReference type="ARBA" id="ARBA00022679"/>
    </source>
</evidence>
<evidence type="ECO:0000259" key="4">
    <source>
        <dbReference type="Pfam" id="PF00535"/>
    </source>
</evidence>